<organism evidence="3 4">
    <name type="scientific">Geodermatophilus sabuli</name>
    <dbReference type="NCBI Taxonomy" id="1564158"/>
    <lineage>
        <taxon>Bacteria</taxon>
        <taxon>Bacillati</taxon>
        <taxon>Actinomycetota</taxon>
        <taxon>Actinomycetes</taxon>
        <taxon>Geodermatophilales</taxon>
        <taxon>Geodermatophilaceae</taxon>
        <taxon>Geodermatophilus</taxon>
    </lineage>
</organism>
<dbReference type="SUPFAM" id="SSF69786">
    <property type="entry name" value="YggU-like"/>
    <property type="match status" value="1"/>
</dbReference>
<reference evidence="3 4" key="1">
    <citation type="submission" date="2017-09" db="EMBL/GenBank/DDBJ databases">
        <authorList>
            <person name="Ehlers B."/>
            <person name="Leendertz F.H."/>
        </authorList>
    </citation>
    <scope>NUCLEOTIDE SEQUENCE [LARGE SCALE GENOMIC DNA]</scope>
    <source>
        <strain evidence="3 4">DSM 46844</strain>
    </source>
</reference>
<name>A0A285EER4_9ACTN</name>
<evidence type="ECO:0000313" key="3">
    <source>
        <dbReference type="EMBL" id="SNX97467.1"/>
    </source>
</evidence>
<dbReference type="InterPro" id="IPR036591">
    <property type="entry name" value="YggU-like_sf"/>
</dbReference>
<protein>
    <recommendedName>
        <fullName evidence="2">UPF0235 protein SAMN06893097_107108</fullName>
    </recommendedName>
</protein>
<dbReference type="Proteomes" id="UP000219514">
    <property type="component" value="Unassembled WGS sequence"/>
</dbReference>
<dbReference type="Pfam" id="PF02594">
    <property type="entry name" value="DUF167"/>
    <property type="match status" value="1"/>
</dbReference>
<dbReference type="AlphaFoldDB" id="A0A285EER4"/>
<gene>
    <name evidence="3" type="ORF">SAMN06893097_107108</name>
</gene>
<dbReference type="GO" id="GO:0005737">
    <property type="term" value="C:cytoplasm"/>
    <property type="evidence" value="ECO:0007669"/>
    <property type="project" value="TreeGrafter"/>
</dbReference>
<dbReference type="HAMAP" id="MF_00634">
    <property type="entry name" value="UPF0235"/>
    <property type="match status" value="1"/>
</dbReference>
<dbReference type="PANTHER" id="PTHR13420:SF7">
    <property type="entry name" value="UPF0235 PROTEIN C15ORF40"/>
    <property type="match status" value="1"/>
</dbReference>
<accession>A0A285EER4</accession>
<evidence type="ECO:0000256" key="2">
    <source>
        <dbReference type="HAMAP-Rule" id="MF_00634"/>
    </source>
</evidence>
<dbReference type="Gene3D" id="3.30.1200.10">
    <property type="entry name" value="YggU-like"/>
    <property type="match status" value="1"/>
</dbReference>
<dbReference type="SMART" id="SM01152">
    <property type="entry name" value="DUF167"/>
    <property type="match status" value="1"/>
</dbReference>
<proteinExistence type="inferred from homology"/>
<evidence type="ECO:0000256" key="1">
    <source>
        <dbReference type="ARBA" id="ARBA00010364"/>
    </source>
</evidence>
<dbReference type="InterPro" id="IPR003746">
    <property type="entry name" value="DUF167"/>
</dbReference>
<evidence type="ECO:0000313" key="4">
    <source>
        <dbReference type="Proteomes" id="UP000219514"/>
    </source>
</evidence>
<comment type="similarity">
    <text evidence="1 2">Belongs to the UPF0235 family.</text>
</comment>
<keyword evidence="4" id="KW-1185">Reference proteome</keyword>
<dbReference type="PANTHER" id="PTHR13420">
    <property type="entry name" value="UPF0235 PROTEIN C15ORF40"/>
    <property type="match status" value="1"/>
</dbReference>
<dbReference type="NCBIfam" id="TIGR00251">
    <property type="entry name" value="DUF167 family protein"/>
    <property type="match status" value="1"/>
</dbReference>
<dbReference type="EMBL" id="OBDO01000007">
    <property type="protein sequence ID" value="SNX97467.1"/>
    <property type="molecule type" value="Genomic_DNA"/>
</dbReference>
<sequence>MRTYPRGFDLNLLVGTGVDTGRVRVTILVWPGAGRTVVGGSHDGALVVRVAARPVDGRATEAALAAVAAALGVRRRQVTLVSGPTSRTKVVEVDGADPARLTALLGHPTG</sequence>